<protein>
    <submittedName>
        <fullName evidence="4">Fis family transcriptional regulator</fullName>
    </submittedName>
</protein>
<dbReference type="Proteomes" id="UP001054820">
    <property type="component" value="Chromosome"/>
</dbReference>
<evidence type="ECO:0000313" key="5">
    <source>
        <dbReference type="Proteomes" id="UP001054820"/>
    </source>
</evidence>
<keyword evidence="1 2" id="KW-0597">Phosphoprotein</keyword>
<proteinExistence type="predicted"/>
<evidence type="ECO:0000313" key="4">
    <source>
        <dbReference type="EMBL" id="BCN93236.1"/>
    </source>
</evidence>
<keyword evidence="5" id="KW-1185">Reference proteome</keyword>
<name>A0ABM7MCX2_9GAMM</name>
<dbReference type="Pfam" id="PF00072">
    <property type="entry name" value="Response_reg"/>
    <property type="match status" value="1"/>
</dbReference>
<dbReference type="InterPro" id="IPR011006">
    <property type="entry name" value="CheY-like_superfamily"/>
</dbReference>
<feature type="domain" description="Response regulatory" evidence="3">
    <location>
        <begin position="3"/>
        <end position="118"/>
    </location>
</feature>
<evidence type="ECO:0000256" key="1">
    <source>
        <dbReference type="ARBA" id="ARBA00022553"/>
    </source>
</evidence>
<accession>A0ABM7MCX2</accession>
<sequence>MKKLLYVDDASSMRKLVNLVLSKEFEITLAENGQQGYEAVLNSPFDVIISDVNMPVMTGLELLEKLRAHPNSKFTPILMLTTEASPELKAEGKRLGATGWIVKPFDPEKLSGIINRVLN</sequence>
<dbReference type="SMART" id="SM00448">
    <property type="entry name" value="REC"/>
    <property type="match status" value="1"/>
</dbReference>
<dbReference type="InterPro" id="IPR050595">
    <property type="entry name" value="Bact_response_regulator"/>
</dbReference>
<dbReference type="Gene3D" id="3.40.50.2300">
    <property type="match status" value="1"/>
</dbReference>
<evidence type="ECO:0000259" key="3">
    <source>
        <dbReference type="PROSITE" id="PS50110"/>
    </source>
</evidence>
<feature type="modified residue" description="4-aspartylphosphate" evidence="2">
    <location>
        <position position="51"/>
    </location>
</feature>
<dbReference type="SUPFAM" id="SSF52172">
    <property type="entry name" value="CheY-like"/>
    <property type="match status" value="1"/>
</dbReference>
<dbReference type="EMBL" id="AP024202">
    <property type="protein sequence ID" value="BCN93236.1"/>
    <property type="molecule type" value="Genomic_DNA"/>
</dbReference>
<evidence type="ECO:0000256" key="2">
    <source>
        <dbReference type="PROSITE-ProRule" id="PRU00169"/>
    </source>
</evidence>
<dbReference type="PANTHER" id="PTHR44591:SF25">
    <property type="entry name" value="CHEMOTAXIS TWO-COMPONENT RESPONSE REGULATOR"/>
    <property type="match status" value="1"/>
</dbReference>
<dbReference type="PROSITE" id="PS50110">
    <property type="entry name" value="RESPONSE_REGULATORY"/>
    <property type="match status" value="1"/>
</dbReference>
<organism evidence="4 5">
    <name type="scientific">Thiomicrorhabdus immobilis</name>
    <dbReference type="NCBI Taxonomy" id="2791037"/>
    <lineage>
        <taxon>Bacteria</taxon>
        <taxon>Pseudomonadati</taxon>
        <taxon>Pseudomonadota</taxon>
        <taxon>Gammaproteobacteria</taxon>
        <taxon>Thiotrichales</taxon>
        <taxon>Piscirickettsiaceae</taxon>
        <taxon>Thiomicrorhabdus</taxon>
    </lineage>
</organism>
<reference evidence="4" key="1">
    <citation type="journal article" date="2022" name="Arch. Microbiol.">
        <title>Thiomicrorhabdus immobilis sp. nov., a mesophilic sulfur-oxidizing bacterium isolated from sediment of a brackish lake in northern Japan.</title>
        <authorList>
            <person name="Kojima H."/>
            <person name="Mochizuki J."/>
            <person name="Kanda M."/>
            <person name="Watanabe T."/>
            <person name="Fukui M."/>
        </authorList>
    </citation>
    <scope>NUCLEOTIDE SEQUENCE</scope>
    <source>
        <strain evidence="4">Am19</strain>
    </source>
</reference>
<gene>
    <name evidence="4" type="ORF">THMIRHAM_10210</name>
</gene>
<dbReference type="RefSeq" id="WP_237264249.1">
    <property type="nucleotide sequence ID" value="NZ_AP024202.1"/>
</dbReference>
<dbReference type="PANTHER" id="PTHR44591">
    <property type="entry name" value="STRESS RESPONSE REGULATOR PROTEIN 1"/>
    <property type="match status" value="1"/>
</dbReference>
<dbReference type="InterPro" id="IPR001789">
    <property type="entry name" value="Sig_transdc_resp-reg_receiver"/>
</dbReference>